<evidence type="ECO:0000256" key="2">
    <source>
        <dbReference type="ARBA" id="ARBA00022741"/>
    </source>
</evidence>
<dbReference type="PANTHER" id="PTHR23407:SF1">
    <property type="entry name" value="5-FORMYLTETRAHYDROFOLATE CYCLO-LIGASE"/>
    <property type="match status" value="1"/>
</dbReference>
<gene>
    <name evidence="4" type="ORF">HA254_01940</name>
</gene>
<sequence length="184" mass="20643">MDKGLLRKQILGKRDALSRKEIELRSEAIASSVLLLGSIVRAKTIAAYISFGNEVETRSLLHALGQMGKKIAVPVIENDGIDFAQFASFESLVTGRYKIPEPKIKKKISSGEIDVFLIPAVAFDLHGQRIGFGKGYYDKYFSEHRPKGKRIGLAFELQIVDKIDHEPHDVKMAMLVTEERILNF</sequence>
<dbReference type="Proteomes" id="UP000565078">
    <property type="component" value="Unassembled WGS sequence"/>
</dbReference>
<dbReference type="GO" id="GO:0035999">
    <property type="term" value="P:tetrahydrofolate interconversion"/>
    <property type="evidence" value="ECO:0007669"/>
    <property type="project" value="TreeGrafter"/>
</dbReference>
<evidence type="ECO:0000256" key="3">
    <source>
        <dbReference type="ARBA" id="ARBA00022840"/>
    </source>
</evidence>
<dbReference type="EMBL" id="DUGC01000035">
    <property type="protein sequence ID" value="HIH09408.1"/>
    <property type="molecule type" value="Genomic_DNA"/>
</dbReference>
<dbReference type="AlphaFoldDB" id="A0A7J4IV42"/>
<reference evidence="5" key="1">
    <citation type="journal article" date="2020" name="bioRxiv">
        <title>A rank-normalized archaeal taxonomy based on genome phylogeny resolves widespread incomplete and uneven classifications.</title>
        <authorList>
            <person name="Rinke C."/>
            <person name="Chuvochina M."/>
            <person name="Mussig A.J."/>
            <person name="Chaumeil P.-A."/>
            <person name="Waite D.W."/>
            <person name="Whitman W.B."/>
            <person name="Parks D.H."/>
            <person name="Hugenholtz P."/>
        </authorList>
    </citation>
    <scope>NUCLEOTIDE SEQUENCE [LARGE SCALE GENOMIC DNA]</scope>
</reference>
<name>A0A7J4IV42_9ARCH</name>
<keyword evidence="2" id="KW-0547">Nucleotide-binding</keyword>
<comment type="similarity">
    <text evidence="1">Belongs to the 5-formyltetrahydrofolate cyclo-ligase family.</text>
</comment>
<protein>
    <submittedName>
        <fullName evidence="4">5-formyltetrahydrofolate cyclo-ligase</fullName>
        <ecNumber evidence="4">6.3.3.2</ecNumber>
    </submittedName>
</protein>
<dbReference type="GO" id="GO:0030272">
    <property type="term" value="F:5-formyltetrahydrofolate cyclo-ligase activity"/>
    <property type="evidence" value="ECO:0007669"/>
    <property type="project" value="UniProtKB-EC"/>
</dbReference>
<dbReference type="EC" id="6.3.3.2" evidence="4"/>
<comment type="caution">
    <text evidence="4">The sequence shown here is derived from an EMBL/GenBank/DDBJ whole genome shotgun (WGS) entry which is preliminary data.</text>
</comment>
<dbReference type="PANTHER" id="PTHR23407">
    <property type="entry name" value="ATPASE INHIBITOR/5-FORMYLTETRAHYDROFOLATE CYCLO-LIGASE"/>
    <property type="match status" value="1"/>
</dbReference>
<accession>A0A7J4IV42</accession>
<proteinExistence type="inferred from homology"/>
<keyword evidence="3" id="KW-0067">ATP-binding</keyword>
<dbReference type="Pfam" id="PF01812">
    <property type="entry name" value="5-FTHF_cyc-lig"/>
    <property type="match status" value="1"/>
</dbReference>
<dbReference type="InterPro" id="IPR002698">
    <property type="entry name" value="FTHF_cligase"/>
</dbReference>
<dbReference type="NCBIfam" id="TIGR02727">
    <property type="entry name" value="MTHFS_bact"/>
    <property type="match status" value="1"/>
</dbReference>
<organism evidence="4 5">
    <name type="scientific">Candidatus Iainarchaeum sp</name>
    <dbReference type="NCBI Taxonomy" id="3101447"/>
    <lineage>
        <taxon>Archaea</taxon>
        <taxon>Candidatus Iainarchaeota</taxon>
        <taxon>Candidatus Iainarchaeia</taxon>
        <taxon>Candidatus Iainarchaeales</taxon>
        <taxon>Candidatus Iainarchaeaceae</taxon>
        <taxon>Candidatus Iainarchaeum</taxon>
    </lineage>
</organism>
<dbReference type="PIRSF" id="PIRSF006806">
    <property type="entry name" value="FTHF_cligase"/>
    <property type="match status" value="1"/>
</dbReference>
<dbReference type="GO" id="GO:0005524">
    <property type="term" value="F:ATP binding"/>
    <property type="evidence" value="ECO:0007669"/>
    <property type="project" value="UniProtKB-KW"/>
</dbReference>
<dbReference type="Gene3D" id="3.40.50.10420">
    <property type="entry name" value="NagB/RpiA/CoA transferase-like"/>
    <property type="match status" value="1"/>
</dbReference>
<dbReference type="InterPro" id="IPR024185">
    <property type="entry name" value="FTHF_cligase-like_sf"/>
</dbReference>
<dbReference type="SUPFAM" id="SSF100950">
    <property type="entry name" value="NagB/RpiA/CoA transferase-like"/>
    <property type="match status" value="1"/>
</dbReference>
<dbReference type="InterPro" id="IPR037171">
    <property type="entry name" value="NagB/RpiA_transferase-like"/>
</dbReference>
<evidence type="ECO:0000313" key="4">
    <source>
        <dbReference type="EMBL" id="HIH09408.1"/>
    </source>
</evidence>
<keyword evidence="4" id="KW-0436">Ligase</keyword>
<evidence type="ECO:0000256" key="1">
    <source>
        <dbReference type="ARBA" id="ARBA00010638"/>
    </source>
</evidence>
<dbReference type="GO" id="GO:0009396">
    <property type="term" value="P:folic acid-containing compound biosynthetic process"/>
    <property type="evidence" value="ECO:0007669"/>
    <property type="project" value="TreeGrafter"/>
</dbReference>
<evidence type="ECO:0000313" key="5">
    <source>
        <dbReference type="Proteomes" id="UP000565078"/>
    </source>
</evidence>